<sequence length="314" mass="33847">MAGNVGSTDTPAVVAVAYGKIAKSLKKLGELSLALKVCDKGIERFPDNGNIHIVKGEVQVARYNADNTKTSYLKSALGSFEKALRLDPHNYLAKLLASQIYLKAGGRKQARALLSDVLKTSPGDEKASSLMALINQKEKASIARKAMPAQKEVVTAEPAVASQPLVVAEEPADPKELTSWSLDERVEVGNEETDDDEIVIEALSAKLSIFSRLEGLSGIFILDRNGQPVKIVNKARLDENVVPSLVFNLHKASVSGAKRFGMGDFKRGTLVCPVGTIITEELPQFGVLAVIVDNDANMATVDKRIHRYLAEVAL</sequence>
<proteinExistence type="predicted"/>
<reference evidence="1" key="1">
    <citation type="submission" date="2018-06" db="EMBL/GenBank/DDBJ databases">
        <authorList>
            <person name="Zhirakovskaya E."/>
        </authorList>
    </citation>
    <scope>NUCLEOTIDE SEQUENCE</scope>
</reference>
<dbReference type="SMART" id="SM00028">
    <property type="entry name" value="TPR"/>
    <property type="match status" value="1"/>
</dbReference>
<dbReference type="InterPro" id="IPR019734">
    <property type="entry name" value="TPR_rpt"/>
</dbReference>
<accession>A0A3B1BU33</accession>
<dbReference type="InterPro" id="IPR011990">
    <property type="entry name" value="TPR-like_helical_dom_sf"/>
</dbReference>
<dbReference type="AlphaFoldDB" id="A0A3B1BU33"/>
<protein>
    <submittedName>
        <fullName evidence="1">Uncharacterized protein</fullName>
    </submittedName>
</protein>
<dbReference type="SUPFAM" id="SSF103196">
    <property type="entry name" value="Roadblock/LC7 domain"/>
    <property type="match status" value="1"/>
</dbReference>
<dbReference type="Gene3D" id="3.30.450.30">
    <property type="entry name" value="Dynein light chain 2a, cytoplasmic"/>
    <property type="match status" value="1"/>
</dbReference>
<organism evidence="1">
    <name type="scientific">hydrothermal vent metagenome</name>
    <dbReference type="NCBI Taxonomy" id="652676"/>
    <lineage>
        <taxon>unclassified sequences</taxon>
        <taxon>metagenomes</taxon>
        <taxon>ecological metagenomes</taxon>
    </lineage>
</organism>
<gene>
    <name evidence="1" type="ORF">MNBD_NITROSPINAE01-1081</name>
</gene>
<dbReference type="Pfam" id="PF14559">
    <property type="entry name" value="TPR_19"/>
    <property type="match status" value="1"/>
</dbReference>
<evidence type="ECO:0000313" key="1">
    <source>
        <dbReference type="EMBL" id="VAX18031.1"/>
    </source>
</evidence>
<name>A0A3B1BU33_9ZZZZ</name>
<dbReference type="SUPFAM" id="SSF48452">
    <property type="entry name" value="TPR-like"/>
    <property type="match status" value="1"/>
</dbReference>
<dbReference type="EMBL" id="UOGC01000062">
    <property type="protein sequence ID" value="VAX18031.1"/>
    <property type="molecule type" value="Genomic_DNA"/>
</dbReference>
<dbReference type="Gene3D" id="1.25.40.10">
    <property type="entry name" value="Tetratricopeptide repeat domain"/>
    <property type="match status" value="1"/>
</dbReference>